<dbReference type="KEGG" id="psd:DSC_09605"/>
<keyword evidence="2" id="KW-1185">Reference proteome</keyword>
<evidence type="ECO:0008006" key="3">
    <source>
        <dbReference type="Google" id="ProtNLM"/>
    </source>
</evidence>
<protein>
    <recommendedName>
        <fullName evidence="3">Glutathione S-transferase</fullName>
    </recommendedName>
</protein>
<reference evidence="1 2" key="1">
    <citation type="journal article" date="2012" name="J. Bacteriol.">
        <title>Complete Genome Sequence of the BTEX-Degrading Bacterium Pseudoxanthomonas spadix BD-a59.</title>
        <authorList>
            <person name="Lee S.H."/>
            <person name="Jin H.M."/>
            <person name="Lee H.J."/>
            <person name="Kim J.M."/>
            <person name="Jeon C.O."/>
        </authorList>
    </citation>
    <scope>NUCLEOTIDE SEQUENCE [LARGE SCALE GENOMIC DNA]</scope>
    <source>
        <strain evidence="1 2">BD-a59</strain>
    </source>
</reference>
<dbReference type="HOGENOM" id="CLU_3412812_0_0_6"/>
<evidence type="ECO:0000313" key="1">
    <source>
        <dbReference type="EMBL" id="AER56569.1"/>
    </source>
</evidence>
<dbReference type="SUPFAM" id="SSF52833">
    <property type="entry name" value="Thioredoxin-like"/>
    <property type="match status" value="1"/>
</dbReference>
<dbReference type="STRING" id="1045855.DSC_09605"/>
<evidence type="ECO:0000313" key="2">
    <source>
        <dbReference type="Proteomes" id="UP000005870"/>
    </source>
</evidence>
<dbReference type="AlphaFoldDB" id="G7UN65"/>
<organism evidence="1 2">
    <name type="scientific">Pseudoxanthomonas spadix (strain BD-a59)</name>
    <dbReference type="NCBI Taxonomy" id="1045855"/>
    <lineage>
        <taxon>Bacteria</taxon>
        <taxon>Pseudomonadati</taxon>
        <taxon>Pseudomonadota</taxon>
        <taxon>Gammaproteobacteria</taxon>
        <taxon>Lysobacterales</taxon>
        <taxon>Lysobacteraceae</taxon>
        <taxon>Pseudoxanthomonas</taxon>
    </lineage>
</organism>
<sequence length="28" mass="3182">MITAYGMSTSGNCHKVKLVLERLGRPYR</sequence>
<dbReference type="EMBL" id="CP003093">
    <property type="protein sequence ID" value="AER56569.1"/>
    <property type="molecule type" value="Genomic_DNA"/>
</dbReference>
<gene>
    <name evidence="1" type="ordered locus">DSC_09605</name>
</gene>
<accession>G7UN65</accession>
<dbReference type="InterPro" id="IPR036249">
    <property type="entry name" value="Thioredoxin-like_sf"/>
</dbReference>
<name>G7UN65_PSEUP</name>
<proteinExistence type="predicted"/>
<dbReference type="Proteomes" id="UP000005870">
    <property type="component" value="Chromosome"/>
</dbReference>